<proteinExistence type="predicted"/>
<keyword evidence="2" id="KW-0813">Transport</keyword>
<evidence type="ECO:0000256" key="3">
    <source>
        <dbReference type="ARBA" id="ARBA00022475"/>
    </source>
</evidence>
<dbReference type="PROSITE" id="PS50850">
    <property type="entry name" value="MFS"/>
    <property type="match status" value="1"/>
</dbReference>
<gene>
    <name evidence="9" type="ORF">HNR45_000342</name>
</gene>
<dbReference type="GO" id="GO:0005886">
    <property type="term" value="C:plasma membrane"/>
    <property type="evidence" value="ECO:0007669"/>
    <property type="project" value="UniProtKB-SubCell"/>
</dbReference>
<feature type="transmembrane region" description="Helical" evidence="7">
    <location>
        <begin position="49"/>
        <end position="68"/>
    </location>
</feature>
<feature type="transmembrane region" description="Helical" evidence="7">
    <location>
        <begin position="350"/>
        <end position="372"/>
    </location>
</feature>
<evidence type="ECO:0000256" key="1">
    <source>
        <dbReference type="ARBA" id="ARBA00004651"/>
    </source>
</evidence>
<comment type="subcellular location">
    <subcellularLocation>
        <location evidence="1">Cell membrane</location>
        <topology evidence="1">Multi-pass membrane protein</topology>
    </subcellularLocation>
</comment>
<dbReference type="PANTHER" id="PTHR23513:SF11">
    <property type="entry name" value="STAPHYLOFERRIN A TRANSPORTER"/>
    <property type="match status" value="1"/>
</dbReference>
<reference evidence="9 10" key="1">
    <citation type="submission" date="2020-08" db="EMBL/GenBank/DDBJ databases">
        <title>Genomic Encyclopedia of Type Strains, Phase IV (KMG-IV): sequencing the most valuable type-strain genomes for metagenomic binning, comparative biology and taxonomic classification.</title>
        <authorList>
            <person name="Goeker M."/>
        </authorList>
    </citation>
    <scope>NUCLEOTIDE SEQUENCE [LARGE SCALE GENOMIC DNA]</scope>
    <source>
        <strain evidence="9 10">DSM 21255</strain>
    </source>
</reference>
<dbReference type="CDD" id="cd06173">
    <property type="entry name" value="MFS_MefA_like"/>
    <property type="match status" value="1"/>
</dbReference>
<evidence type="ECO:0000256" key="2">
    <source>
        <dbReference type="ARBA" id="ARBA00022448"/>
    </source>
</evidence>
<dbReference type="GO" id="GO:0022857">
    <property type="term" value="F:transmembrane transporter activity"/>
    <property type="evidence" value="ECO:0007669"/>
    <property type="project" value="InterPro"/>
</dbReference>
<keyword evidence="6 7" id="KW-0472">Membrane</keyword>
<feature type="transmembrane region" description="Helical" evidence="7">
    <location>
        <begin position="175"/>
        <end position="194"/>
    </location>
</feature>
<feature type="transmembrane region" description="Helical" evidence="7">
    <location>
        <begin position="316"/>
        <end position="338"/>
    </location>
</feature>
<evidence type="ECO:0000256" key="7">
    <source>
        <dbReference type="SAM" id="Phobius"/>
    </source>
</evidence>
<accession>A0A841R2K6</accession>
<dbReference type="SUPFAM" id="SSF103473">
    <property type="entry name" value="MFS general substrate transporter"/>
    <property type="match status" value="1"/>
</dbReference>
<evidence type="ECO:0000256" key="6">
    <source>
        <dbReference type="ARBA" id="ARBA00023136"/>
    </source>
</evidence>
<feature type="transmembrane region" description="Helical" evidence="7">
    <location>
        <begin position="224"/>
        <end position="246"/>
    </location>
</feature>
<protein>
    <submittedName>
        <fullName evidence="9">Putative MFS family arabinose efflux permease</fullName>
    </submittedName>
</protein>
<keyword evidence="3" id="KW-1003">Cell membrane</keyword>
<keyword evidence="5 7" id="KW-1133">Transmembrane helix</keyword>
<dbReference type="InterPro" id="IPR036259">
    <property type="entry name" value="MFS_trans_sf"/>
</dbReference>
<evidence type="ECO:0000256" key="4">
    <source>
        <dbReference type="ARBA" id="ARBA00022692"/>
    </source>
</evidence>
<dbReference type="EMBL" id="JACHHI010000001">
    <property type="protein sequence ID" value="MBB6477320.1"/>
    <property type="molecule type" value="Genomic_DNA"/>
</dbReference>
<dbReference type="Gene3D" id="1.20.1250.20">
    <property type="entry name" value="MFS general substrate transporter like domains"/>
    <property type="match status" value="1"/>
</dbReference>
<dbReference type="Proteomes" id="UP000591941">
    <property type="component" value="Unassembled WGS sequence"/>
</dbReference>
<dbReference type="Pfam" id="PF05977">
    <property type="entry name" value="MFS_3"/>
    <property type="match status" value="1"/>
</dbReference>
<keyword evidence="10" id="KW-1185">Reference proteome</keyword>
<dbReference type="OrthoDB" id="9763297at2"/>
<keyword evidence="4 7" id="KW-0812">Transmembrane</keyword>
<dbReference type="InterPro" id="IPR010290">
    <property type="entry name" value="TM_effector"/>
</dbReference>
<feature type="domain" description="Major facilitator superfamily (MFS) profile" evidence="8">
    <location>
        <begin position="1"/>
        <end position="409"/>
    </location>
</feature>
<dbReference type="AlphaFoldDB" id="A0A841R2K6"/>
<feature type="transmembrane region" description="Helical" evidence="7">
    <location>
        <begin position="20"/>
        <end position="37"/>
    </location>
</feature>
<feature type="transmembrane region" description="Helical" evidence="7">
    <location>
        <begin position="292"/>
        <end position="310"/>
    </location>
</feature>
<dbReference type="PANTHER" id="PTHR23513">
    <property type="entry name" value="INTEGRAL MEMBRANE EFFLUX PROTEIN-RELATED"/>
    <property type="match status" value="1"/>
</dbReference>
<feature type="transmembrane region" description="Helical" evidence="7">
    <location>
        <begin position="258"/>
        <end position="280"/>
    </location>
</feature>
<dbReference type="InterPro" id="IPR020846">
    <property type="entry name" value="MFS_dom"/>
</dbReference>
<sequence length="415" mass="45866">MLALIYRTFPAMSEVYFRRFWLSQWVALIGLWMQLTAQQWLVYSLTGSPLLLGLLGVAQFGPIMLFSLPAGVVVDRIAKRSLVRFTQAAYFVQALLLALLVFTGWVNYYNVLFLAFLYGCIQTIDTPARQSYVAELVQPKNLRSAISMNSANFNVARMIGPAIAAVVMAKYGAGWLFFANAVLMIPVLWTYWNLPIVGAPKAKERVQTPLSDMRDGISYAAHNMPVYSTLIVLFIISTFIMNYNVISPVYADLILHRGVTGFGLITSAIGVGSFTAALLSASLADGRPSARLLFGSALTATSLLFILALVDSFYLALGMFAVFGFFVLTFLISANTLVQMNTELAYRGRILSLYSLVFLGATPPGNLLTGWLIEWLGVRFGIMTCALLSFLLLIPIGRHVYLRLQKDPHAFQVNP</sequence>
<dbReference type="RefSeq" id="WP_159821773.1">
    <property type="nucleotide sequence ID" value="NZ_CABWNB010000001.1"/>
</dbReference>
<name>A0A841R2K6_9FIRM</name>
<evidence type="ECO:0000313" key="10">
    <source>
        <dbReference type="Proteomes" id="UP000591941"/>
    </source>
</evidence>
<feature type="transmembrane region" description="Helical" evidence="7">
    <location>
        <begin position="378"/>
        <end position="396"/>
    </location>
</feature>
<organism evidence="9 10">
    <name type="scientific">Negativicoccus succinicivorans</name>
    <dbReference type="NCBI Taxonomy" id="620903"/>
    <lineage>
        <taxon>Bacteria</taxon>
        <taxon>Bacillati</taxon>
        <taxon>Bacillota</taxon>
        <taxon>Negativicutes</taxon>
        <taxon>Veillonellales</taxon>
        <taxon>Veillonellaceae</taxon>
        <taxon>Negativicoccus</taxon>
    </lineage>
</organism>
<evidence type="ECO:0000313" key="9">
    <source>
        <dbReference type="EMBL" id="MBB6477320.1"/>
    </source>
</evidence>
<feature type="transmembrane region" description="Helical" evidence="7">
    <location>
        <begin position="88"/>
        <end position="108"/>
    </location>
</feature>
<dbReference type="GeneID" id="93485632"/>
<evidence type="ECO:0000259" key="8">
    <source>
        <dbReference type="PROSITE" id="PS50850"/>
    </source>
</evidence>
<comment type="caution">
    <text evidence="9">The sequence shown here is derived from an EMBL/GenBank/DDBJ whole genome shotgun (WGS) entry which is preliminary data.</text>
</comment>
<evidence type="ECO:0000256" key="5">
    <source>
        <dbReference type="ARBA" id="ARBA00022989"/>
    </source>
</evidence>